<protein>
    <recommendedName>
        <fullName evidence="8">Gustatory receptor</fullName>
    </recommendedName>
</protein>
<dbReference type="GO" id="GO:0043025">
    <property type="term" value="C:neuronal cell body"/>
    <property type="evidence" value="ECO:0007669"/>
    <property type="project" value="TreeGrafter"/>
</dbReference>
<evidence type="ECO:0000313" key="10">
    <source>
        <dbReference type="Proteomes" id="UP000019118"/>
    </source>
</evidence>
<comment type="similarity">
    <text evidence="8">Belongs to the insect chemoreceptor superfamily. Gustatory receptor (GR) family.</text>
</comment>
<dbReference type="GO" id="GO:0007635">
    <property type="term" value="P:chemosensory behavior"/>
    <property type="evidence" value="ECO:0007669"/>
    <property type="project" value="TreeGrafter"/>
</dbReference>
<keyword evidence="5 8" id="KW-0472">Membrane</keyword>
<feature type="transmembrane region" description="Helical" evidence="8">
    <location>
        <begin position="163"/>
        <end position="184"/>
    </location>
</feature>
<feature type="transmembrane region" description="Helical" evidence="8">
    <location>
        <begin position="402"/>
        <end position="422"/>
    </location>
</feature>
<evidence type="ECO:0000256" key="4">
    <source>
        <dbReference type="ARBA" id="ARBA00022989"/>
    </source>
</evidence>
<dbReference type="GO" id="GO:0030424">
    <property type="term" value="C:axon"/>
    <property type="evidence" value="ECO:0007669"/>
    <property type="project" value="TreeGrafter"/>
</dbReference>
<sequence>MVKNKVQPGEKAPIFKERHRHNMEYFYIKQTLKLLEKKHVVYPMTVVLLVLVILGHIYSLIGKPTPFPNQHVAVKTAEHVADFCLTASIIIIILYLPKNAENFYQLFSSLYPEGNKLFGPLLAMKKHHFWRNFLICNVCIGSLITFDASFFLVNFGWSTYKYLVFGDVQFYLYNLVLLLLLTLARKLELRFAELNELLEYKTDNFLKTTSNNKTSENEIETHLSYILSSEHFYSVRTFKMMHYELCKLVKRFNEMFGRIILFTILFSIANILAKVTFIIDFYVTPRNDSDKNKWAVFMGIICFWIFANMVKPMFYVHFFRKYSTPFNLQAQSFLFAFYGEQITKEGEKTTRTCFYLLNKVPFQPKNNDEAFLQEELKCFAFQSYSHIPCLSAGGFFDVNFRVLGLMISSVTSYLMVIIQFLLRQQTS</sequence>
<dbReference type="GO" id="GO:0005886">
    <property type="term" value="C:plasma membrane"/>
    <property type="evidence" value="ECO:0007669"/>
    <property type="project" value="UniProtKB-SubCell"/>
</dbReference>
<keyword evidence="3 8" id="KW-0812">Transmembrane</keyword>
<dbReference type="Proteomes" id="UP000019118">
    <property type="component" value="Unassembled WGS sequence"/>
</dbReference>
<evidence type="ECO:0000256" key="3">
    <source>
        <dbReference type="ARBA" id="ARBA00022692"/>
    </source>
</evidence>
<organism evidence="9 10">
    <name type="scientific">Dendroctonus ponderosae</name>
    <name type="common">Mountain pine beetle</name>
    <dbReference type="NCBI Taxonomy" id="77166"/>
    <lineage>
        <taxon>Eukaryota</taxon>
        <taxon>Metazoa</taxon>
        <taxon>Ecdysozoa</taxon>
        <taxon>Arthropoda</taxon>
        <taxon>Hexapoda</taxon>
        <taxon>Insecta</taxon>
        <taxon>Pterygota</taxon>
        <taxon>Neoptera</taxon>
        <taxon>Endopterygota</taxon>
        <taxon>Coleoptera</taxon>
        <taxon>Polyphaga</taxon>
        <taxon>Cucujiformia</taxon>
        <taxon>Curculionidae</taxon>
        <taxon>Scolytinae</taxon>
        <taxon>Dendroctonus</taxon>
    </lineage>
</organism>
<keyword evidence="10" id="KW-1185">Reference proteome</keyword>
<dbReference type="PANTHER" id="PTHR21143">
    <property type="entry name" value="INVERTEBRATE GUSTATORY RECEPTOR"/>
    <property type="match status" value="1"/>
</dbReference>
<feature type="transmembrane region" description="Helical" evidence="8">
    <location>
        <begin position="259"/>
        <end position="282"/>
    </location>
</feature>
<dbReference type="AlphaFoldDB" id="A0AAR5Q4P7"/>
<reference evidence="10" key="1">
    <citation type="journal article" date="2013" name="Genome Biol.">
        <title>Draft genome of the mountain pine beetle, Dendroctonus ponderosae Hopkins, a major forest pest.</title>
        <authorList>
            <person name="Keeling C.I."/>
            <person name="Yuen M.M."/>
            <person name="Liao N.Y."/>
            <person name="Docking T.R."/>
            <person name="Chan S.K."/>
            <person name="Taylor G.A."/>
            <person name="Palmquist D.L."/>
            <person name="Jackman S.D."/>
            <person name="Nguyen A."/>
            <person name="Li M."/>
            <person name="Henderson H."/>
            <person name="Janes J.K."/>
            <person name="Zhao Y."/>
            <person name="Pandoh P."/>
            <person name="Moore R."/>
            <person name="Sperling F.A."/>
            <person name="Huber D.P."/>
            <person name="Birol I."/>
            <person name="Jones S.J."/>
            <person name="Bohlmann J."/>
        </authorList>
    </citation>
    <scope>NUCLEOTIDE SEQUENCE</scope>
</reference>
<comment type="function">
    <text evidence="8">Gustatory receptor which mediates acceptance or avoidance behavior, depending on its substrates.</text>
</comment>
<evidence type="ECO:0000313" key="9">
    <source>
        <dbReference type="EnsemblMetazoa" id="XP_019768170.1"/>
    </source>
</evidence>
<feature type="transmembrane region" description="Helical" evidence="8">
    <location>
        <begin position="40"/>
        <end position="59"/>
    </location>
</feature>
<evidence type="ECO:0000256" key="5">
    <source>
        <dbReference type="ARBA" id="ARBA00023136"/>
    </source>
</evidence>
<evidence type="ECO:0000256" key="1">
    <source>
        <dbReference type="ARBA" id="ARBA00004651"/>
    </source>
</evidence>
<dbReference type="InterPro" id="IPR013604">
    <property type="entry name" value="7TM_chemorcpt"/>
</dbReference>
<feature type="transmembrane region" description="Helical" evidence="8">
    <location>
        <begin position="134"/>
        <end position="157"/>
    </location>
</feature>
<keyword evidence="6 8" id="KW-0675">Receptor</keyword>
<dbReference type="Pfam" id="PF08395">
    <property type="entry name" value="7tm_7"/>
    <property type="match status" value="1"/>
</dbReference>
<keyword evidence="2 8" id="KW-1003">Cell membrane</keyword>
<accession>A0AAR5Q4P7</accession>
<evidence type="ECO:0000256" key="8">
    <source>
        <dbReference type="RuleBase" id="RU363108"/>
    </source>
</evidence>
<dbReference type="GO" id="GO:0008049">
    <property type="term" value="P:male courtship behavior"/>
    <property type="evidence" value="ECO:0007669"/>
    <property type="project" value="TreeGrafter"/>
</dbReference>
<evidence type="ECO:0000256" key="2">
    <source>
        <dbReference type="ARBA" id="ARBA00022475"/>
    </source>
</evidence>
<reference evidence="9" key="2">
    <citation type="submission" date="2024-08" db="UniProtKB">
        <authorList>
            <consortium name="EnsemblMetazoa"/>
        </authorList>
    </citation>
    <scope>IDENTIFICATION</scope>
</reference>
<dbReference type="GO" id="GO:0007165">
    <property type="term" value="P:signal transduction"/>
    <property type="evidence" value="ECO:0007669"/>
    <property type="project" value="UniProtKB-KW"/>
</dbReference>
<evidence type="ECO:0000256" key="7">
    <source>
        <dbReference type="ARBA" id="ARBA00023224"/>
    </source>
</evidence>
<evidence type="ECO:0000256" key="6">
    <source>
        <dbReference type="ARBA" id="ARBA00023170"/>
    </source>
</evidence>
<dbReference type="EnsemblMetazoa" id="XM_019912611.1">
    <property type="protein sequence ID" value="XP_019768170.1"/>
    <property type="gene ID" value="LOC109543085"/>
</dbReference>
<name>A0AAR5Q4P7_DENPD</name>
<dbReference type="GO" id="GO:0050909">
    <property type="term" value="P:sensory perception of taste"/>
    <property type="evidence" value="ECO:0007669"/>
    <property type="project" value="InterPro"/>
</dbReference>
<keyword evidence="4 8" id="KW-1133">Transmembrane helix</keyword>
<feature type="transmembrane region" description="Helical" evidence="8">
    <location>
        <begin position="79"/>
        <end position="96"/>
    </location>
</feature>
<keyword evidence="7 8" id="KW-0807">Transducer</keyword>
<dbReference type="GO" id="GO:0030425">
    <property type="term" value="C:dendrite"/>
    <property type="evidence" value="ECO:0007669"/>
    <property type="project" value="TreeGrafter"/>
</dbReference>
<dbReference type="PANTHER" id="PTHR21143:SF104">
    <property type="entry name" value="GUSTATORY RECEPTOR 8A-RELATED"/>
    <property type="match status" value="1"/>
</dbReference>
<proteinExistence type="inferred from homology"/>
<feature type="transmembrane region" description="Helical" evidence="8">
    <location>
        <begin position="294"/>
        <end position="314"/>
    </location>
</feature>
<comment type="subcellular location">
    <subcellularLocation>
        <location evidence="1 8">Cell membrane</location>
        <topology evidence="1 8">Multi-pass membrane protein</topology>
    </subcellularLocation>
</comment>